<protein>
    <submittedName>
        <fullName evidence="2">Uncharacterized protein</fullName>
    </submittedName>
</protein>
<sequence>MKRMRREIFERNEETEEQKEREVEKKKHVKKEKKLLKVEQTFKKERDDTNNVKMEGKTFNKNQWKPLENPRSLQVPVVKEKKERKQKINVK</sequence>
<comment type="caution">
    <text evidence="2">The sequence shown here is derived from an EMBL/GenBank/DDBJ whole genome shotgun (WGS) entry which is preliminary data.</text>
</comment>
<feature type="region of interest" description="Disordered" evidence="1">
    <location>
        <begin position="1"/>
        <end position="20"/>
    </location>
</feature>
<evidence type="ECO:0000313" key="3">
    <source>
        <dbReference type="Proteomes" id="UP001372834"/>
    </source>
</evidence>
<feature type="region of interest" description="Disordered" evidence="1">
    <location>
        <begin position="47"/>
        <end position="91"/>
    </location>
</feature>
<dbReference type="Proteomes" id="UP001372834">
    <property type="component" value="Unassembled WGS sequence"/>
</dbReference>
<evidence type="ECO:0000256" key="1">
    <source>
        <dbReference type="SAM" id="MobiDB-lite"/>
    </source>
</evidence>
<dbReference type="AlphaFoldDB" id="A0AAN8NVF3"/>
<feature type="compositionally biased region" description="Basic and acidic residues" evidence="1">
    <location>
        <begin position="47"/>
        <end position="58"/>
    </location>
</feature>
<gene>
    <name evidence="2" type="ORF">RUM43_009432</name>
</gene>
<name>A0AAN8NVF3_POLSC</name>
<accession>A0AAN8NVF3</accession>
<evidence type="ECO:0000313" key="2">
    <source>
        <dbReference type="EMBL" id="KAK6623580.1"/>
    </source>
</evidence>
<proteinExistence type="predicted"/>
<reference evidence="2 3" key="1">
    <citation type="submission" date="2023-10" db="EMBL/GenBank/DDBJ databases">
        <title>Genomes of two closely related lineages of the louse Polyplax serrata with different host specificities.</title>
        <authorList>
            <person name="Martinu J."/>
            <person name="Tarabai H."/>
            <person name="Stefka J."/>
            <person name="Hypsa V."/>
        </authorList>
    </citation>
    <scope>NUCLEOTIDE SEQUENCE [LARGE SCALE GENOMIC DNA]</scope>
    <source>
        <strain evidence="2">HR10_N</strain>
    </source>
</reference>
<organism evidence="2 3">
    <name type="scientific">Polyplax serrata</name>
    <name type="common">Common mouse louse</name>
    <dbReference type="NCBI Taxonomy" id="468196"/>
    <lineage>
        <taxon>Eukaryota</taxon>
        <taxon>Metazoa</taxon>
        <taxon>Ecdysozoa</taxon>
        <taxon>Arthropoda</taxon>
        <taxon>Hexapoda</taxon>
        <taxon>Insecta</taxon>
        <taxon>Pterygota</taxon>
        <taxon>Neoptera</taxon>
        <taxon>Paraneoptera</taxon>
        <taxon>Psocodea</taxon>
        <taxon>Troctomorpha</taxon>
        <taxon>Phthiraptera</taxon>
        <taxon>Anoplura</taxon>
        <taxon>Polyplacidae</taxon>
        <taxon>Polyplax</taxon>
    </lineage>
</organism>
<dbReference type="EMBL" id="JAWJWE010000038">
    <property type="protein sequence ID" value="KAK6623580.1"/>
    <property type="molecule type" value="Genomic_DNA"/>
</dbReference>